<name>A0A843VCN7_COLES</name>
<proteinExistence type="predicted"/>
<organism evidence="2 3">
    <name type="scientific">Colocasia esculenta</name>
    <name type="common">Wild taro</name>
    <name type="synonym">Arum esculentum</name>
    <dbReference type="NCBI Taxonomy" id="4460"/>
    <lineage>
        <taxon>Eukaryota</taxon>
        <taxon>Viridiplantae</taxon>
        <taxon>Streptophyta</taxon>
        <taxon>Embryophyta</taxon>
        <taxon>Tracheophyta</taxon>
        <taxon>Spermatophyta</taxon>
        <taxon>Magnoliopsida</taxon>
        <taxon>Liliopsida</taxon>
        <taxon>Araceae</taxon>
        <taxon>Aroideae</taxon>
        <taxon>Colocasieae</taxon>
        <taxon>Colocasia</taxon>
    </lineage>
</organism>
<feature type="compositionally biased region" description="Basic residues" evidence="1">
    <location>
        <begin position="1"/>
        <end position="10"/>
    </location>
</feature>
<evidence type="ECO:0000313" key="2">
    <source>
        <dbReference type="EMBL" id="MQL96302.1"/>
    </source>
</evidence>
<dbReference type="EMBL" id="NMUH01001900">
    <property type="protein sequence ID" value="MQL96302.1"/>
    <property type="molecule type" value="Genomic_DNA"/>
</dbReference>
<gene>
    <name evidence="2" type="ORF">Taro_028971</name>
</gene>
<protein>
    <submittedName>
        <fullName evidence="2">Uncharacterized protein</fullName>
    </submittedName>
</protein>
<sequence>MPFCHHKKGKQEKNKHQQLNPHTPPSRKRLFGGRAAGKQQLFPSPHPCSHSPTFSLSGLYAVPKKKEREGEARPPCPHRRWESKEVA</sequence>
<keyword evidence="3" id="KW-1185">Reference proteome</keyword>
<comment type="caution">
    <text evidence="2">The sequence shown here is derived from an EMBL/GenBank/DDBJ whole genome shotgun (WGS) entry which is preliminary data.</text>
</comment>
<dbReference type="Proteomes" id="UP000652761">
    <property type="component" value="Unassembled WGS sequence"/>
</dbReference>
<feature type="region of interest" description="Disordered" evidence="1">
    <location>
        <begin position="1"/>
        <end position="87"/>
    </location>
</feature>
<dbReference type="AlphaFoldDB" id="A0A843VCN7"/>
<reference evidence="2" key="1">
    <citation type="submission" date="2017-07" db="EMBL/GenBank/DDBJ databases">
        <title>Taro Niue Genome Assembly and Annotation.</title>
        <authorList>
            <person name="Atibalentja N."/>
            <person name="Keating K."/>
            <person name="Fields C.J."/>
        </authorList>
    </citation>
    <scope>NUCLEOTIDE SEQUENCE</scope>
    <source>
        <strain evidence="2">Niue_2</strain>
        <tissue evidence="2">Leaf</tissue>
    </source>
</reference>
<accession>A0A843VCN7</accession>
<evidence type="ECO:0000313" key="3">
    <source>
        <dbReference type="Proteomes" id="UP000652761"/>
    </source>
</evidence>
<evidence type="ECO:0000256" key="1">
    <source>
        <dbReference type="SAM" id="MobiDB-lite"/>
    </source>
</evidence>